<feature type="compositionally biased region" description="Polar residues" evidence="1">
    <location>
        <begin position="786"/>
        <end position="806"/>
    </location>
</feature>
<evidence type="ECO:0000313" key="3">
    <source>
        <dbReference type="Proteomes" id="UP000700596"/>
    </source>
</evidence>
<gene>
    <name evidence="2" type="ORF">B0J11DRAFT_543704</name>
</gene>
<evidence type="ECO:0000256" key="1">
    <source>
        <dbReference type="SAM" id="MobiDB-lite"/>
    </source>
</evidence>
<dbReference type="AlphaFoldDB" id="A0A9P9I837"/>
<dbReference type="EMBL" id="JAGMWT010000024">
    <property type="protein sequence ID" value="KAH7111361.1"/>
    <property type="molecule type" value="Genomic_DNA"/>
</dbReference>
<protein>
    <submittedName>
        <fullName evidence="2">Uncharacterized protein</fullName>
    </submittedName>
</protein>
<feature type="compositionally biased region" description="Basic and acidic residues" evidence="1">
    <location>
        <begin position="647"/>
        <end position="696"/>
    </location>
</feature>
<evidence type="ECO:0000313" key="2">
    <source>
        <dbReference type="EMBL" id="KAH7111361.1"/>
    </source>
</evidence>
<feature type="compositionally biased region" description="Basic and acidic residues" evidence="1">
    <location>
        <begin position="545"/>
        <end position="566"/>
    </location>
</feature>
<dbReference type="OrthoDB" id="5421195at2759"/>
<accession>A0A9P9I837</accession>
<dbReference type="Proteomes" id="UP000700596">
    <property type="component" value="Unassembled WGS sequence"/>
</dbReference>
<dbReference type="Pfam" id="PF12520">
    <property type="entry name" value="DUF3723"/>
    <property type="match status" value="2"/>
</dbReference>
<name>A0A9P9I837_9PLEO</name>
<comment type="caution">
    <text evidence="2">The sequence shown here is derived from an EMBL/GenBank/DDBJ whole genome shotgun (WGS) entry which is preliminary data.</text>
</comment>
<organism evidence="2 3">
    <name type="scientific">Dendryphion nanum</name>
    <dbReference type="NCBI Taxonomy" id="256645"/>
    <lineage>
        <taxon>Eukaryota</taxon>
        <taxon>Fungi</taxon>
        <taxon>Dikarya</taxon>
        <taxon>Ascomycota</taxon>
        <taxon>Pezizomycotina</taxon>
        <taxon>Dothideomycetes</taxon>
        <taxon>Pleosporomycetidae</taxon>
        <taxon>Pleosporales</taxon>
        <taxon>Torulaceae</taxon>
        <taxon>Dendryphion</taxon>
    </lineage>
</organism>
<feature type="region of interest" description="Disordered" evidence="1">
    <location>
        <begin position="756"/>
        <end position="814"/>
    </location>
</feature>
<keyword evidence="3" id="KW-1185">Reference proteome</keyword>
<dbReference type="InterPro" id="IPR022198">
    <property type="entry name" value="DUF3723"/>
</dbReference>
<feature type="region of interest" description="Disordered" evidence="1">
    <location>
        <begin position="632"/>
        <end position="696"/>
    </location>
</feature>
<feature type="region of interest" description="Disordered" evidence="1">
    <location>
        <begin position="505"/>
        <end position="532"/>
    </location>
</feature>
<sequence>MRLSTTHTMFAMRCHEPTLRYLDDTIRDFWTKKIFCDDREAMRKVDRATVKALELTAPGACRTDFLALHGKVRCGQILGAFSERDREAIWSRVLSTTVDRLVPSLFSFFEDLNYLRIIADSVKQLFPPLPRGTFSSAIEDAFSDTNHRAGQCVIQESESSDVFRLGSLADRVDLGARQIWMFAMRNYPQMPAVPKRKKLSTKSVIGKGNETVFRLVDREIARSALLKARKPDRYKYDEAMFEDYVGQIARLFSEAQPMTVEQGSIVIEMDCSDGPPRRSGIPYAQDHERDRLSLFLDKLHNTDEEQCDEMSSFFIRRSVYFAFFGKPSCPTPRSVEEVPLFNTPVSVPVGDDQAREAQERLVQHEQERFVREEQARFVQEEQERQERLVRDEQERMAREEWERQEQLAREEQERLVRMEQERRMREQETFAREEQERLAMEEQERLVRVQQGQLAKEEQKRLVRDEQERQERASREEQVRLIWEKSLTREEQKRLSREEKERLVREKQDRFAKEEQDRAEQERLVREEQERAAREEQERLVENLAKHWEDRTKQRKLDKNQPDKGPKVRRNPNGVQKGLRASKINNGGSLEANHRFVPPLQAFNFLVEATRDQVEVDNASHSPQLSSDYSAVYNSTASGKPPQLASDSREPSRAVKMPARDKLGKTTMEEEERMVREEQEKPAGEEQKERATKERERLVRNIAKQWEERLGQKISKEKTQDQSKPKVVENGARRGISAAKKNRPLTQFALETLRDAESQERAHEGLSPQTTVRNERQATAVREVVQNPTRSTQPGTDSSATDSSNIRAIEPQGPDPRQVCIEYKIHDHGVWRVSHTLLVNPCDPSEVKRVAIKYMRKRNHIFDTSFRMLTSQTYFENVTADGTNTILLIPDWASKQ</sequence>
<feature type="region of interest" description="Disordered" evidence="1">
    <location>
        <begin position="545"/>
        <end position="590"/>
    </location>
</feature>
<reference evidence="2" key="1">
    <citation type="journal article" date="2021" name="Nat. Commun.">
        <title>Genetic determinants of endophytism in the Arabidopsis root mycobiome.</title>
        <authorList>
            <person name="Mesny F."/>
            <person name="Miyauchi S."/>
            <person name="Thiergart T."/>
            <person name="Pickel B."/>
            <person name="Atanasova L."/>
            <person name="Karlsson M."/>
            <person name="Huettel B."/>
            <person name="Barry K.W."/>
            <person name="Haridas S."/>
            <person name="Chen C."/>
            <person name="Bauer D."/>
            <person name="Andreopoulos W."/>
            <person name="Pangilinan J."/>
            <person name="LaButti K."/>
            <person name="Riley R."/>
            <person name="Lipzen A."/>
            <person name="Clum A."/>
            <person name="Drula E."/>
            <person name="Henrissat B."/>
            <person name="Kohler A."/>
            <person name="Grigoriev I.V."/>
            <person name="Martin F.M."/>
            <person name="Hacquard S."/>
        </authorList>
    </citation>
    <scope>NUCLEOTIDE SEQUENCE</scope>
    <source>
        <strain evidence="2">MPI-CAGE-CH-0243</strain>
    </source>
</reference>
<proteinExistence type="predicted"/>